<dbReference type="EMBL" id="MU157850">
    <property type="protein sequence ID" value="KAF9528860.1"/>
    <property type="molecule type" value="Genomic_DNA"/>
</dbReference>
<protein>
    <submittedName>
        <fullName evidence="2">Uncharacterized protein</fullName>
    </submittedName>
</protein>
<name>A0A9P6JQS8_9AGAR</name>
<gene>
    <name evidence="2" type="ORF">CPB83DRAFT_301670</name>
</gene>
<proteinExistence type="predicted"/>
<evidence type="ECO:0000256" key="1">
    <source>
        <dbReference type="SAM" id="Phobius"/>
    </source>
</evidence>
<dbReference type="Proteomes" id="UP000807306">
    <property type="component" value="Unassembled WGS sequence"/>
</dbReference>
<sequence length="85" mass="9755">MESIQYPGIALAQIVLCYYDILRYYLLSKLAHLRYFLKAVSTQVQVAGRELGDSVSIYNNPNCPCVFVTILKSPRWTCSNHRARN</sequence>
<keyword evidence="1" id="KW-0472">Membrane</keyword>
<reference evidence="2" key="1">
    <citation type="submission" date="2020-11" db="EMBL/GenBank/DDBJ databases">
        <authorList>
            <consortium name="DOE Joint Genome Institute"/>
            <person name="Ahrendt S."/>
            <person name="Riley R."/>
            <person name="Andreopoulos W."/>
            <person name="Labutti K."/>
            <person name="Pangilinan J."/>
            <person name="Ruiz-Duenas F.J."/>
            <person name="Barrasa J.M."/>
            <person name="Sanchez-Garcia M."/>
            <person name="Camarero S."/>
            <person name="Miyauchi S."/>
            <person name="Serrano A."/>
            <person name="Linde D."/>
            <person name="Babiker R."/>
            <person name="Drula E."/>
            <person name="Ayuso-Fernandez I."/>
            <person name="Pacheco R."/>
            <person name="Padilla G."/>
            <person name="Ferreira P."/>
            <person name="Barriuso J."/>
            <person name="Kellner H."/>
            <person name="Castanera R."/>
            <person name="Alfaro M."/>
            <person name="Ramirez L."/>
            <person name="Pisabarro A.G."/>
            <person name="Kuo A."/>
            <person name="Tritt A."/>
            <person name="Lipzen A."/>
            <person name="He G."/>
            <person name="Yan M."/>
            <person name="Ng V."/>
            <person name="Cullen D."/>
            <person name="Martin F."/>
            <person name="Rosso M.-N."/>
            <person name="Henrissat B."/>
            <person name="Hibbett D."/>
            <person name="Martinez A.T."/>
            <person name="Grigoriev I.V."/>
        </authorList>
    </citation>
    <scope>NUCLEOTIDE SEQUENCE</scope>
    <source>
        <strain evidence="2">CBS 506.95</strain>
    </source>
</reference>
<dbReference type="AlphaFoldDB" id="A0A9P6JQS8"/>
<evidence type="ECO:0000313" key="3">
    <source>
        <dbReference type="Proteomes" id="UP000807306"/>
    </source>
</evidence>
<organism evidence="2 3">
    <name type="scientific">Crepidotus variabilis</name>
    <dbReference type="NCBI Taxonomy" id="179855"/>
    <lineage>
        <taxon>Eukaryota</taxon>
        <taxon>Fungi</taxon>
        <taxon>Dikarya</taxon>
        <taxon>Basidiomycota</taxon>
        <taxon>Agaricomycotina</taxon>
        <taxon>Agaricomycetes</taxon>
        <taxon>Agaricomycetidae</taxon>
        <taxon>Agaricales</taxon>
        <taxon>Agaricineae</taxon>
        <taxon>Crepidotaceae</taxon>
        <taxon>Crepidotus</taxon>
    </lineage>
</organism>
<evidence type="ECO:0000313" key="2">
    <source>
        <dbReference type="EMBL" id="KAF9528860.1"/>
    </source>
</evidence>
<feature type="transmembrane region" description="Helical" evidence="1">
    <location>
        <begin position="6"/>
        <end position="26"/>
    </location>
</feature>
<keyword evidence="1" id="KW-1133">Transmembrane helix</keyword>
<accession>A0A9P6JQS8</accession>
<keyword evidence="1" id="KW-0812">Transmembrane</keyword>
<comment type="caution">
    <text evidence="2">The sequence shown here is derived from an EMBL/GenBank/DDBJ whole genome shotgun (WGS) entry which is preliminary data.</text>
</comment>
<keyword evidence="3" id="KW-1185">Reference proteome</keyword>